<dbReference type="AlphaFoldDB" id="A0ABD0ZNA6"/>
<keyword evidence="1" id="KW-0801">TPQ</keyword>
<dbReference type="GO" id="GO:0009308">
    <property type="term" value="P:amine metabolic process"/>
    <property type="evidence" value="ECO:0007669"/>
    <property type="project" value="UniProtKB-UniRule"/>
</dbReference>
<dbReference type="GO" id="GO:0046872">
    <property type="term" value="F:metal ion binding"/>
    <property type="evidence" value="ECO:0007669"/>
    <property type="project" value="UniProtKB-KW"/>
</dbReference>
<comment type="caution">
    <text evidence="3">The sequence shown here is derived from an EMBL/GenBank/DDBJ whole genome shotgun (WGS) entry which is preliminary data.</text>
</comment>
<evidence type="ECO:0000313" key="4">
    <source>
        <dbReference type="Proteomes" id="UP001558713"/>
    </source>
</evidence>
<dbReference type="EMBL" id="JBANAX010000932">
    <property type="protein sequence ID" value="KAL1188071.1"/>
    <property type="molecule type" value="Genomic_DNA"/>
</dbReference>
<dbReference type="GO" id="GO:0016491">
    <property type="term" value="F:oxidoreductase activity"/>
    <property type="evidence" value="ECO:0007669"/>
    <property type="project" value="UniProtKB-KW"/>
</dbReference>
<evidence type="ECO:0000259" key="2">
    <source>
        <dbReference type="Pfam" id="PF01179"/>
    </source>
</evidence>
<keyword evidence="1" id="KW-0479">Metal-binding</keyword>
<evidence type="ECO:0000256" key="1">
    <source>
        <dbReference type="RuleBase" id="RU000672"/>
    </source>
</evidence>
<sequence length="118" mass="13155">MVDNGPVPVPKSLGMEYRYGFVNEPVHIDHVNSMSMEQPNGPSFTVEDGYLVKWANWSFHIKPDQRAGMIISHATIRDSKTGEARSVMYKGFAWSCMCNTCIQKKVAVSGMLMVKGTP</sequence>
<dbReference type="EC" id="1.4.3.-" evidence="1"/>
<organism evidence="3 4">
    <name type="scientific">Cardamine amara subsp. amara</name>
    <dbReference type="NCBI Taxonomy" id="228776"/>
    <lineage>
        <taxon>Eukaryota</taxon>
        <taxon>Viridiplantae</taxon>
        <taxon>Streptophyta</taxon>
        <taxon>Embryophyta</taxon>
        <taxon>Tracheophyta</taxon>
        <taxon>Spermatophyta</taxon>
        <taxon>Magnoliopsida</taxon>
        <taxon>eudicotyledons</taxon>
        <taxon>Gunneridae</taxon>
        <taxon>Pentapetalae</taxon>
        <taxon>rosids</taxon>
        <taxon>malvids</taxon>
        <taxon>Brassicales</taxon>
        <taxon>Brassicaceae</taxon>
        <taxon>Cardamineae</taxon>
        <taxon>Cardamine</taxon>
    </lineage>
</organism>
<evidence type="ECO:0000313" key="3">
    <source>
        <dbReference type="EMBL" id="KAL1188071.1"/>
    </source>
</evidence>
<keyword evidence="1" id="KW-0560">Oxidoreductase</keyword>
<dbReference type="PANTHER" id="PTHR10638">
    <property type="entry name" value="COPPER AMINE OXIDASE"/>
    <property type="match status" value="1"/>
</dbReference>
<dbReference type="Pfam" id="PF01179">
    <property type="entry name" value="Cu_amine_oxid"/>
    <property type="match status" value="1"/>
</dbReference>
<dbReference type="InterPro" id="IPR000269">
    <property type="entry name" value="Cu_amine_oxidase"/>
</dbReference>
<feature type="domain" description="Copper amine oxidase catalytic" evidence="2">
    <location>
        <begin position="35"/>
        <end position="92"/>
    </location>
</feature>
<proteinExistence type="inferred from homology"/>
<dbReference type="SUPFAM" id="SSF49998">
    <property type="entry name" value="Amine oxidase catalytic domain"/>
    <property type="match status" value="1"/>
</dbReference>
<accession>A0ABD0ZNA6</accession>
<comment type="similarity">
    <text evidence="1">Belongs to the copper/topaquinone oxidase family.</text>
</comment>
<dbReference type="PANTHER" id="PTHR10638:SF69">
    <property type="entry name" value="AMINE OXIDASE [COPPER-CONTAINING] GAMMA 1-RELATED"/>
    <property type="match status" value="1"/>
</dbReference>
<dbReference type="InterPro" id="IPR015798">
    <property type="entry name" value="Cu_amine_oxidase_C"/>
</dbReference>
<reference evidence="3 4" key="1">
    <citation type="submission" date="2024-04" db="EMBL/GenBank/DDBJ databases">
        <title>Genome assembly C_amara_ONT_v2.</title>
        <authorList>
            <person name="Yant L."/>
            <person name="Moore C."/>
            <person name="Slenker M."/>
        </authorList>
    </citation>
    <scope>NUCLEOTIDE SEQUENCE [LARGE SCALE GENOMIC DNA]</scope>
    <source>
        <tissue evidence="3">Leaf</tissue>
    </source>
</reference>
<name>A0ABD0ZNA6_CARAN</name>
<dbReference type="InterPro" id="IPR036460">
    <property type="entry name" value="Cu_amine_oxidase_C_sf"/>
</dbReference>
<dbReference type="Gene3D" id="2.70.98.20">
    <property type="entry name" value="Copper amine oxidase, catalytic domain"/>
    <property type="match status" value="1"/>
</dbReference>
<keyword evidence="4" id="KW-1185">Reference proteome</keyword>
<comment type="PTM">
    <text evidence="1">Topaquinone (TPQ) is generated by copper-dependent autoxidation of a specific tyrosyl residue.</text>
</comment>
<protein>
    <recommendedName>
        <fullName evidence="1">Amine oxidase</fullName>
        <ecNumber evidence="1">1.4.3.-</ecNumber>
    </recommendedName>
</protein>
<dbReference type="Proteomes" id="UP001558713">
    <property type="component" value="Unassembled WGS sequence"/>
</dbReference>
<comment type="cofactor">
    <cofactor evidence="1">
        <name>Cu cation</name>
        <dbReference type="ChEBI" id="CHEBI:23378"/>
    </cofactor>
    <text evidence="1">Contains 1 topaquinone per subunit.</text>
</comment>
<dbReference type="GO" id="GO:0009753">
    <property type="term" value="P:response to jasmonic acid"/>
    <property type="evidence" value="ECO:0007669"/>
    <property type="project" value="UniProtKB-ARBA"/>
</dbReference>
<gene>
    <name evidence="3" type="ORF">V5N11_000504</name>
</gene>
<keyword evidence="1" id="KW-0186">Copper</keyword>